<keyword evidence="2" id="KW-1185">Reference proteome</keyword>
<dbReference type="Proteomes" id="UP001281761">
    <property type="component" value="Unassembled WGS sequence"/>
</dbReference>
<accession>A0ABQ9WVK5</accession>
<comment type="caution">
    <text evidence="1">The sequence shown here is derived from an EMBL/GenBank/DDBJ whole genome shotgun (WGS) entry which is preliminary data.</text>
</comment>
<dbReference type="EMBL" id="JARBJD010000341">
    <property type="protein sequence ID" value="KAK2943534.1"/>
    <property type="molecule type" value="Genomic_DNA"/>
</dbReference>
<protein>
    <submittedName>
        <fullName evidence="1">Uncharacterized protein</fullName>
    </submittedName>
</protein>
<gene>
    <name evidence="1" type="ORF">BLNAU_21551</name>
</gene>
<evidence type="ECO:0000313" key="2">
    <source>
        <dbReference type="Proteomes" id="UP001281761"/>
    </source>
</evidence>
<proteinExistence type="predicted"/>
<name>A0ABQ9WVK5_9EUKA</name>
<evidence type="ECO:0000313" key="1">
    <source>
        <dbReference type="EMBL" id="KAK2943534.1"/>
    </source>
</evidence>
<organism evidence="1 2">
    <name type="scientific">Blattamonas nauphoetae</name>
    <dbReference type="NCBI Taxonomy" id="2049346"/>
    <lineage>
        <taxon>Eukaryota</taxon>
        <taxon>Metamonada</taxon>
        <taxon>Preaxostyla</taxon>
        <taxon>Oxymonadida</taxon>
        <taxon>Blattamonas</taxon>
    </lineage>
</organism>
<reference evidence="1 2" key="1">
    <citation type="journal article" date="2022" name="bioRxiv">
        <title>Genomics of Preaxostyla Flagellates Illuminates Evolutionary Transitions and the Path Towards Mitochondrial Loss.</title>
        <authorList>
            <person name="Novak L.V.F."/>
            <person name="Treitli S.C."/>
            <person name="Pyrih J."/>
            <person name="Halakuc P."/>
            <person name="Pipaliya S.V."/>
            <person name="Vacek V."/>
            <person name="Brzon O."/>
            <person name="Soukal P."/>
            <person name="Eme L."/>
            <person name="Dacks J.B."/>
            <person name="Karnkowska A."/>
            <person name="Elias M."/>
            <person name="Hampl V."/>
        </authorList>
    </citation>
    <scope>NUCLEOTIDE SEQUENCE [LARGE SCALE GENOMIC DNA]</scope>
    <source>
        <strain evidence="1">NAU3</strain>
        <tissue evidence="1">Gut</tissue>
    </source>
</reference>
<sequence>MTECILSAGISDDAEFSAQMVAVWDVKQSPSTFSSPEKAPQRRESAILTGQEVISLINLCKGKIHLAKAALPALKQAEAQSILIGEMMPYCYLMDILRAKNLDDVLSMPYLNSLCPHTKARDVIEMPRNFAISGLTEDEVIRLIVPGSELIDRIITVSATQANPAITVDEELISRNYPHMGHLAVVYAYAKCNPETCVLPFVEGVETWAMPSGIPMESVGGPNAEMHFYLIPAPVVLRISPPSTWCDCTATFQNPAANQNNSQIGVSTFLNQIHPIRQFHDITRNAPTADPHLMIQAELCWLSFPPSSTLPSSAESIHPLLIRNCGTHPFLSSDIAESLAAIRFESSHTHRMIFVSFI</sequence>